<dbReference type="EMBL" id="CAKAEH010002092">
    <property type="protein sequence ID" value="CAG9541078.1"/>
    <property type="molecule type" value="Genomic_DNA"/>
</dbReference>
<dbReference type="GO" id="GO:0070840">
    <property type="term" value="F:dynein complex binding"/>
    <property type="evidence" value="ECO:0007669"/>
    <property type="project" value="InterPro"/>
</dbReference>
<feature type="coiled-coil region" evidence="3">
    <location>
        <begin position="312"/>
        <end position="373"/>
    </location>
</feature>
<organism evidence="5 6">
    <name type="scientific">Cercopithifilaria johnstoni</name>
    <dbReference type="NCBI Taxonomy" id="2874296"/>
    <lineage>
        <taxon>Eukaryota</taxon>
        <taxon>Metazoa</taxon>
        <taxon>Ecdysozoa</taxon>
        <taxon>Nematoda</taxon>
        <taxon>Chromadorea</taxon>
        <taxon>Rhabditida</taxon>
        <taxon>Spirurina</taxon>
        <taxon>Spiruromorpha</taxon>
        <taxon>Filarioidea</taxon>
        <taxon>Onchocercidae</taxon>
        <taxon>Cercopithifilaria</taxon>
    </lineage>
</organism>
<evidence type="ECO:0000313" key="5">
    <source>
        <dbReference type="EMBL" id="CAG9541078.1"/>
    </source>
</evidence>
<evidence type="ECO:0000313" key="6">
    <source>
        <dbReference type="Proteomes" id="UP000746747"/>
    </source>
</evidence>
<dbReference type="PANTHER" id="PTHR31233:SF6">
    <property type="entry name" value="PROTEIN BICAUDAL D"/>
    <property type="match status" value="1"/>
</dbReference>
<dbReference type="Gene3D" id="6.10.250.2470">
    <property type="match status" value="1"/>
</dbReference>
<dbReference type="GO" id="GO:0034452">
    <property type="term" value="F:dynactin binding"/>
    <property type="evidence" value="ECO:0007669"/>
    <property type="project" value="TreeGrafter"/>
</dbReference>
<dbReference type="AlphaFoldDB" id="A0A8J2PZ86"/>
<evidence type="ECO:0000256" key="3">
    <source>
        <dbReference type="SAM" id="Coils"/>
    </source>
</evidence>
<evidence type="ECO:0000256" key="2">
    <source>
        <dbReference type="ARBA" id="ARBA00023054"/>
    </source>
</evidence>
<feature type="coiled-coil region" evidence="3">
    <location>
        <begin position="593"/>
        <end position="687"/>
    </location>
</feature>
<dbReference type="Pfam" id="PF09730">
    <property type="entry name" value="BicD"/>
    <property type="match status" value="2"/>
</dbReference>
<gene>
    <name evidence="5" type="ORF">CJOHNSTONI_LOCUS10536</name>
</gene>
<proteinExistence type="inferred from homology"/>
<accession>A0A8J2PZ86</accession>
<reference evidence="5" key="1">
    <citation type="submission" date="2021-09" db="EMBL/GenBank/DDBJ databases">
        <authorList>
            <consortium name="Pathogen Informatics"/>
        </authorList>
    </citation>
    <scope>NUCLEOTIDE SEQUENCE</scope>
</reference>
<keyword evidence="2 3" id="KW-0175">Coiled coil</keyword>
<feature type="coiled-coil region" evidence="3">
    <location>
        <begin position="3"/>
        <end position="251"/>
    </location>
</feature>
<dbReference type="GO" id="GO:0005794">
    <property type="term" value="C:Golgi apparatus"/>
    <property type="evidence" value="ECO:0007669"/>
    <property type="project" value="TreeGrafter"/>
</dbReference>
<comment type="caution">
    <text evidence="5">The sequence shown here is derived from an EMBL/GenBank/DDBJ whole genome shotgun (WGS) entry which is preliminary data.</text>
</comment>
<evidence type="ECO:0000256" key="4">
    <source>
        <dbReference type="SAM" id="MobiDB-lite"/>
    </source>
</evidence>
<name>A0A8J2PZ86_9BILA</name>
<feature type="region of interest" description="Disordered" evidence="4">
    <location>
        <begin position="696"/>
        <end position="733"/>
    </location>
</feature>
<dbReference type="OrthoDB" id="10069295at2759"/>
<dbReference type="GO" id="GO:0070507">
    <property type="term" value="P:regulation of microtubule cytoskeleton organization"/>
    <property type="evidence" value="ECO:0007669"/>
    <property type="project" value="TreeGrafter"/>
</dbReference>
<sequence length="733" mass="83919">MELDELKAEVSRLANALEEASSDKIKAAQYGLQVLDEKQQLEVKLTQLQTQFDTAKAEAEATKKALAQFQSQQKSVAKSDIDHEESLLEETMNREQEYLAKIAALETDLKNCQHEVDRYRTDLDRLQTLHINASEAASDLDTQKRQLREDLKELKNREQRLLNDYSELEEENISLQKQLSNLRSAQIEFESMKMEVKRLMDENDQLQADKEEANKLTVVAQKHLEDALLNVQQERDQKLAYKKELELMRNAEHLQQLNTMLFGLQSNNEDDSQALKELESSFIADSNEFGKNRPSKGVDLFSEIHGDMPERLTELETQNDQLALKLKETEKDVSYVIPVLRKLEVINTPDLDHAQLKQLCDDALKKIEQLIESASKVGIGDEQYDLIKADLHTAIMVAGENQAKLASAQDLMIAVADFLYRLYYQLVSTHGLEADKNAAEIMKKLSQYANENAENEGVESGTETEGGRSPRLMLNLQRQFISPSFAKFLNEELVCDRLDDILTESDFRERIVPGKDFLGESNVFRVSDCLTELSKIVRRTVENALNTRVENEDHQELTLQNMKLRSLLATKRDQIATLRTVLKSNKLTAESALASLKEKYESEKAMTHELLERLRRELKAFKEDAATFASHRAMFTARCEELQAQVDEMAANQRAAEDEKRTLNSLLRMAIQQKLALTQRLEDLEVDRERQAFKRGNKASGRVVNADGSGQLHRVRYPGQNVQQQQRNLKRDY</sequence>
<dbReference type="Proteomes" id="UP000746747">
    <property type="component" value="Unassembled WGS sequence"/>
</dbReference>
<evidence type="ECO:0000256" key="1">
    <source>
        <dbReference type="ARBA" id="ARBA00010061"/>
    </source>
</evidence>
<dbReference type="PANTHER" id="PTHR31233">
    <property type="entry name" value="BICAUDAL D FAMILY MEMBER"/>
    <property type="match status" value="1"/>
</dbReference>
<comment type="similarity">
    <text evidence="1">Belongs to the BicD family.</text>
</comment>
<evidence type="ECO:0008006" key="7">
    <source>
        <dbReference type="Google" id="ProtNLM"/>
    </source>
</evidence>
<dbReference type="GO" id="GO:0072393">
    <property type="term" value="P:microtubule anchoring at microtubule organizing center"/>
    <property type="evidence" value="ECO:0007669"/>
    <property type="project" value="TreeGrafter"/>
</dbReference>
<dbReference type="GO" id="GO:0008093">
    <property type="term" value="F:cytoskeletal anchor activity"/>
    <property type="evidence" value="ECO:0007669"/>
    <property type="project" value="InterPro"/>
</dbReference>
<dbReference type="GO" id="GO:0005829">
    <property type="term" value="C:cytosol"/>
    <property type="evidence" value="ECO:0007669"/>
    <property type="project" value="TreeGrafter"/>
</dbReference>
<keyword evidence="6" id="KW-1185">Reference proteome</keyword>
<protein>
    <recommendedName>
        <fullName evidence="7">Protein bicaudal D</fullName>
    </recommendedName>
</protein>
<dbReference type="InterPro" id="IPR018477">
    <property type="entry name" value="BICD"/>
</dbReference>